<dbReference type="PANTHER" id="PTHR37422">
    <property type="entry name" value="TEICHURONIC ACID BIOSYNTHESIS PROTEIN TUAE"/>
    <property type="match status" value="1"/>
</dbReference>
<feature type="transmembrane region" description="Helical" evidence="6">
    <location>
        <begin position="216"/>
        <end position="231"/>
    </location>
</feature>
<dbReference type="STRING" id="269796.Rru_A3094"/>
<dbReference type="InterPro" id="IPR007016">
    <property type="entry name" value="O-antigen_ligase-rel_domated"/>
</dbReference>
<evidence type="ECO:0000256" key="2">
    <source>
        <dbReference type="ARBA" id="ARBA00022692"/>
    </source>
</evidence>
<keyword evidence="10" id="KW-1185">Reference proteome</keyword>
<accession>Q2RPQ6</accession>
<proteinExistence type="predicted"/>
<evidence type="ECO:0000313" key="9">
    <source>
        <dbReference type="EMBL" id="ABC23889.1"/>
    </source>
</evidence>
<evidence type="ECO:0000256" key="1">
    <source>
        <dbReference type="ARBA" id="ARBA00004141"/>
    </source>
</evidence>
<dbReference type="GO" id="GO:0016020">
    <property type="term" value="C:membrane"/>
    <property type="evidence" value="ECO:0007669"/>
    <property type="project" value="UniProtKB-SubCell"/>
</dbReference>
<feature type="transmembrane region" description="Helical" evidence="6">
    <location>
        <begin position="106"/>
        <end position="122"/>
    </location>
</feature>
<feature type="transmembrane region" description="Helical" evidence="6">
    <location>
        <begin position="39"/>
        <end position="63"/>
    </location>
</feature>
<dbReference type="EnsemblBacteria" id="ABC23889">
    <property type="protein sequence ID" value="ABC23889"/>
    <property type="gene ID" value="Rru_A3094"/>
</dbReference>
<dbReference type="InterPro" id="IPR045979">
    <property type="entry name" value="DUF5935"/>
</dbReference>
<keyword evidence="4 6" id="KW-0472">Membrane</keyword>
<feature type="transmembrane region" description="Helical" evidence="6">
    <location>
        <begin position="129"/>
        <end position="150"/>
    </location>
</feature>
<dbReference type="AlphaFoldDB" id="Q2RPQ6"/>
<dbReference type="Pfam" id="PF04932">
    <property type="entry name" value="Wzy_C"/>
    <property type="match status" value="1"/>
</dbReference>
<evidence type="ECO:0000259" key="7">
    <source>
        <dbReference type="Pfam" id="PF04932"/>
    </source>
</evidence>
<dbReference type="Proteomes" id="UP000001929">
    <property type="component" value="Chromosome"/>
</dbReference>
<evidence type="ECO:0000256" key="5">
    <source>
        <dbReference type="SAM" id="MobiDB-lite"/>
    </source>
</evidence>
<keyword evidence="2 6" id="KW-0812">Transmembrane</keyword>
<dbReference type="NCBIfam" id="TIGR03097">
    <property type="entry name" value="PEP_O_lig_1"/>
    <property type="match status" value="1"/>
</dbReference>
<comment type="subcellular location">
    <subcellularLocation>
        <location evidence="1">Membrane</location>
        <topology evidence="1">Multi-pass membrane protein</topology>
    </subcellularLocation>
</comment>
<dbReference type="InterPro" id="IPR017528">
    <property type="entry name" value="CHP03097O-antigen_lig-rel"/>
</dbReference>
<protein>
    <submittedName>
        <fullName evidence="9">O-antigen polymerase</fullName>
    </submittedName>
</protein>
<reference evidence="9 10" key="1">
    <citation type="journal article" date="2011" name="Stand. Genomic Sci.">
        <title>Complete genome sequence of Rhodospirillum rubrum type strain (S1).</title>
        <authorList>
            <person name="Munk A.C."/>
            <person name="Copeland A."/>
            <person name="Lucas S."/>
            <person name="Lapidus A."/>
            <person name="Del Rio T.G."/>
            <person name="Barry K."/>
            <person name="Detter J.C."/>
            <person name="Hammon N."/>
            <person name="Israni S."/>
            <person name="Pitluck S."/>
            <person name="Brettin T."/>
            <person name="Bruce D."/>
            <person name="Han C."/>
            <person name="Tapia R."/>
            <person name="Gilna P."/>
            <person name="Schmutz J."/>
            <person name="Larimer F."/>
            <person name="Land M."/>
            <person name="Kyrpides N.C."/>
            <person name="Mavromatis K."/>
            <person name="Richardson P."/>
            <person name="Rohde M."/>
            <person name="Goker M."/>
            <person name="Klenk H.P."/>
            <person name="Zhang Y."/>
            <person name="Roberts G.P."/>
            <person name="Reslewic S."/>
            <person name="Schwartz D.C."/>
        </authorList>
    </citation>
    <scope>NUCLEOTIDE SEQUENCE [LARGE SCALE GENOMIC DNA]</scope>
    <source>
        <strain evidence="10">ATCC 11170 / ATH 1.1.1 / DSM 467 / LMG 4362 / NCIMB 8255 / S1</strain>
    </source>
</reference>
<dbReference type="EMBL" id="CP000230">
    <property type="protein sequence ID" value="ABC23889.1"/>
    <property type="molecule type" value="Genomic_DNA"/>
</dbReference>
<dbReference type="HOGENOM" id="CLU_052176_0_0_5"/>
<dbReference type="PATRIC" id="fig|269796.9.peg.3207"/>
<name>Q2RPQ6_RHORT</name>
<organism evidence="9 10">
    <name type="scientific">Rhodospirillum rubrum (strain ATCC 11170 / ATH 1.1.1 / DSM 467 / LMG 4362 / NCIMB 8255 / S1)</name>
    <dbReference type="NCBI Taxonomy" id="269796"/>
    <lineage>
        <taxon>Bacteria</taxon>
        <taxon>Pseudomonadati</taxon>
        <taxon>Pseudomonadota</taxon>
        <taxon>Alphaproteobacteria</taxon>
        <taxon>Rhodospirillales</taxon>
        <taxon>Rhodospirillaceae</taxon>
        <taxon>Rhodospirillum</taxon>
    </lineage>
</organism>
<dbReference type="Pfam" id="PF19358">
    <property type="entry name" value="DUF5935"/>
    <property type="match status" value="1"/>
</dbReference>
<evidence type="ECO:0000256" key="3">
    <source>
        <dbReference type="ARBA" id="ARBA00022989"/>
    </source>
</evidence>
<evidence type="ECO:0000313" key="10">
    <source>
        <dbReference type="Proteomes" id="UP000001929"/>
    </source>
</evidence>
<dbReference type="InterPro" id="IPR051533">
    <property type="entry name" value="WaaL-like"/>
</dbReference>
<feature type="transmembrane region" description="Helical" evidence="6">
    <location>
        <begin position="236"/>
        <end position="253"/>
    </location>
</feature>
<sequence length="444" mass="48366">MRDLLLALLLVSSLPLIIVRPYVGVFVWCVVSLMNPHQMAYGFISSAPVALLVAGSTLIGLLASREPKRLPGDPIVICILLLAFWVSVTTVFALRPDVAFPLWDRTIKMFLMVLVGLALIRSRQRLHALVWILVVSIGFYGVRGGLFTLVTGGGGRVVGPPTTMIGDNNSLAAALIMTLPLMRYLHLQSANRWIRLGLAGAMGLTALSVLGSFSRGALLASVAMFFWMLVRSRKRLMILALGATFAIGGLFLMPESWHDRMNTISDYQEDESAMGRLDAWTFAFNLAVERPLVGGGFRINVDRDVFLRFSPEAGINRAFHSIYFQVLGEHGFVGLGLFLATLALGFFKAGALSRQCAGDPKLAWARDLGAMSQVSLVGYAAGGAFLDLAFFDLFYFVALLPVMASWVLANPPPVVWKPKPVKSQVPGRGRPRRAALPPPRDALP</sequence>
<evidence type="ECO:0000256" key="6">
    <source>
        <dbReference type="SAM" id="Phobius"/>
    </source>
</evidence>
<feature type="domain" description="O-antigen ligase-related" evidence="7">
    <location>
        <begin position="201"/>
        <end position="339"/>
    </location>
</feature>
<evidence type="ECO:0000259" key="8">
    <source>
        <dbReference type="Pfam" id="PF19358"/>
    </source>
</evidence>
<evidence type="ECO:0000256" key="4">
    <source>
        <dbReference type="ARBA" id="ARBA00023136"/>
    </source>
</evidence>
<dbReference type="KEGG" id="rru:Rru_A3094"/>
<dbReference type="PANTHER" id="PTHR37422:SF13">
    <property type="entry name" value="LIPOPOLYSACCHARIDE BIOSYNTHESIS PROTEIN PA4999-RELATED"/>
    <property type="match status" value="1"/>
</dbReference>
<feature type="domain" description="DUF5935" evidence="8">
    <location>
        <begin position="1"/>
        <end position="186"/>
    </location>
</feature>
<feature type="transmembrane region" description="Helical" evidence="6">
    <location>
        <begin position="75"/>
        <end position="94"/>
    </location>
</feature>
<feature type="region of interest" description="Disordered" evidence="5">
    <location>
        <begin position="419"/>
        <end position="444"/>
    </location>
</feature>
<gene>
    <name evidence="9" type="ordered locus">Rru_A3094</name>
</gene>
<dbReference type="RefSeq" id="WP_011390842.1">
    <property type="nucleotide sequence ID" value="NC_007643.1"/>
</dbReference>
<keyword evidence="3 6" id="KW-1133">Transmembrane helix</keyword>
<feature type="compositionally biased region" description="Low complexity" evidence="5">
    <location>
        <begin position="419"/>
        <end position="428"/>
    </location>
</feature>
<feature type="transmembrane region" description="Helical" evidence="6">
    <location>
        <begin position="331"/>
        <end position="351"/>
    </location>
</feature>
<dbReference type="eggNOG" id="COG3307">
    <property type="taxonomic scope" value="Bacteria"/>
</dbReference>